<protein>
    <submittedName>
        <fullName evidence="2">Uncharacterized protein</fullName>
    </submittedName>
</protein>
<evidence type="ECO:0000313" key="2">
    <source>
        <dbReference type="EMBL" id="ELY58336.1"/>
    </source>
</evidence>
<evidence type="ECO:0000256" key="1">
    <source>
        <dbReference type="SAM" id="MobiDB-lite"/>
    </source>
</evidence>
<dbReference type="RefSeq" id="WP_007258734.1">
    <property type="nucleotide sequence ID" value="NZ_AOHZ01000035.1"/>
</dbReference>
<reference evidence="2 3" key="1">
    <citation type="journal article" date="2014" name="PLoS Genet.">
        <title>Phylogenetically driven sequencing of extremely halophilic archaea reveals strategies for static and dynamic osmo-response.</title>
        <authorList>
            <person name="Becker E.A."/>
            <person name="Seitzer P.M."/>
            <person name="Tritt A."/>
            <person name="Larsen D."/>
            <person name="Krusor M."/>
            <person name="Yao A.I."/>
            <person name="Wu D."/>
            <person name="Madern D."/>
            <person name="Eisen J.A."/>
            <person name="Darling A.E."/>
            <person name="Facciotti M.T."/>
        </authorList>
    </citation>
    <scope>NUCLEOTIDE SEQUENCE [LARGE SCALE GENOMIC DNA]</scope>
    <source>
        <strain evidence="2 3">JCM 12255</strain>
    </source>
</reference>
<dbReference type="AlphaFoldDB" id="L9XA58"/>
<sequence length="169" mass="19125">MSDNVIQSIEKVLSQQDNGLTQDEIEMICDRFSQKANPAKFRRALTDDIDGKDARASLEGMMMFWTGDAELAAKVVVGSETTSENTELEAAKAEIRHRDQHWGKDGNGWNRYEADRTDDDSNGPDSDNATNSNQEYTPQRRRSNRVSNPSQLDPDAESKRRIRKDLFGK</sequence>
<dbReference type="EMBL" id="AOHZ01000035">
    <property type="protein sequence ID" value="ELY58336.1"/>
    <property type="molecule type" value="Genomic_DNA"/>
</dbReference>
<feature type="compositionally biased region" description="Basic and acidic residues" evidence="1">
    <location>
        <begin position="156"/>
        <end position="169"/>
    </location>
</feature>
<accession>L9XA58</accession>
<organism evidence="2 3">
    <name type="scientific">Natronolimnohabitans innermongolicus JCM 12255</name>
    <dbReference type="NCBI Taxonomy" id="1227499"/>
    <lineage>
        <taxon>Archaea</taxon>
        <taxon>Methanobacteriati</taxon>
        <taxon>Methanobacteriota</taxon>
        <taxon>Stenosarchaea group</taxon>
        <taxon>Halobacteria</taxon>
        <taxon>Halobacteriales</taxon>
        <taxon>Natrialbaceae</taxon>
        <taxon>Natronolimnohabitans</taxon>
    </lineage>
</organism>
<proteinExistence type="predicted"/>
<keyword evidence="3" id="KW-1185">Reference proteome</keyword>
<evidence type="ECO:0000313" key="3">
    <source>
        <dbReference type="Proteomes" id="UP000011602"/>
    </source>
</evidence>
<feature type="compositionally biased region" description="Basic and acidic residues" evidence="1">
    <location>
        <begin position="94"/>
        <end position="104"/>
    </location>
</feature>
<comment type="caution">
    <text evidence="2">The sequence shown here is derived from an EMBL/GenBank/DDBJ whole genome shotgun (WGS) entry which is preliminary data.</text>
</comment>
<feature type="compositionally biased region" description="Polar residues" evidence="1">
    <location>
        <begin position="123"/>
        <end position="137"/>
    </location>
</feature>
<gene>
    <name evidence="2" type="ORF">C493_07164</name>
</gene>
<feature type="region of interest" description="Disordered" evidence="1">
    <location>
        <begin position="94"/>
        <end position="169"/>
    </location>
</feature>
<name>L9XA58_9EURY</name>
<dbReference type="Proteomes" id="UP000011602">
    <property type="component" value="Unassembled WGS sequence"/>
</dbReference>